<dbReference type="InterPro" id="IPR011991">
    <property type="entry name" value="ArsR-like_HTH"/>
</dbReference>
<evidence type="ECO:0000256" key="1">
    <source>
        <dbReference type="ARBA" id="ARBA00023015"/>
    </source>
</evidence>
<evidence type="ECO:0000256" key="2">
    <source>
        <dbReference type="ARBA" id="ARBA00023125"/>
    </source>
</evidence>
<dbReference type="PROSITE" id="PS01117">
    <property type="entry name" value="HTH_MARR_1"/>
    <property type="match status" value="1"/>
</dbReference>
<keyword evidence="3" id="KW-0804">Transcription</keyword>
<dbReference type="RefSeq" id="WP_205005256.1">
    <property type="nucleotide sequence ID" value="NZ_CBCRXA010000002.1"/>
</dbReference>
<dbReference type="Proteomes" id="UP000823201">
    <property type="component" value="Unassembled WGS sequence"/>
</dbReference>
<name>A0ABS2Q534_9BACL</name>
<dbReference type="InterPro" id="IPR000835">
    <property type="entry name" value="HTH_MarR-typ"/>
</dbReference>
<gene>
    <name evidence="5" type="ORF">JOC27_000334</name>
</gene>
<keyword evidence="2 5" id="KW-0238">DNA-binding</keyword>
<feature type="domain" description="HTH marR-type" evidence="4">
    <location>
        <begin position="5"/>
        <end position="140"/>
    </location>
</feature>
<comment type="caution">
    <text evidence="5">The sequence shown here is derived from an EMBL/GenBank/DDBJ whole genome shotgun (WGS) entry which is preliminary data.</text>
</comment>
<keyword evidence="1" id="KW-0805">Transcription regulation</keyword>
<dbReference type="SUPFAM" id="SSF46785">
    <property type="entry name" value="Winged helix' DNA-binding domain"/>
    <property type="match status" value="1"/>
</dbReference>
<proteinExistence type="predicted"/>
<dbReference type="CDD" id="cd00090">
    <property type="entry name" value="HTH_ARSR"/>
    <property type="match status" value="1"/>
</dbReference>
<evidence type="ECO:0000256" key="3">
    <source>
        <dbReference type="ARBA" id="ARBA00023163"/>
    </source>
</evidence>
<organism evidence="5 6">
    <name type="scientific">Sporolactobacillus spathodeae</name>
    <dbReference type="NCBI Taxonomy" id="1465502"/>
    <lineage>
        <taxon>Bacteria</taxon>
        <taxon>Bacillati</taxon>
        <taxon>Bacillota</taxon>
        <taxon>Bacilli</taxon>
        <taxon>Bacillales</taxon>
        <taxon>Sporolactobacillaceae</taxon>
        <taxon>Sporolactobacillus</taxon>
    </lineage>
</organism>
<dbReference type="InterPro" id="IPR036388">
    <property type="entry name" value="WH-like_DNA-bd_sf"/>
</dbReference>
<dbReference type="EMBL" id="JAFBEV010000002">
    <property type="protein sequence ID" value="MBM7656897.1"/>
    <property type="molecule type" value="Genomic_DNA"/>
</dbReference>
<evidence type="ECO:0000313" key="6">
    <source>
        <dbReference type="Proteomes" id="UP000823201"/>
    </source>
</evidence>
<dbReference type="InterPro" id="IPR023187">
    <property type="entry name" value="Tscrpt_reg_MarR-type_CS"/>
</dbReference>
<dbReference type="SMART" id="SM00347">
    <property type="entry name" value="HTH_MARR"/>
    <property type="match status" value="1"/>
</dbReference>
<protein>
    <submittedName>
        <fullName evidence="5">DNA-binding MarR family transcriptional regulator</fullName>
    </submittedName>
</protein>
<dbReference type="InterPro" id="IPR036390">
    <property type="entry name" value="WH_DNA-bd_sf"/>
</dbReference>
<dbReference type="PROSITE" id="PS50995">
    <property type="entry name" value="HTH_MARR_2"/>
    <property type="match status" value="1"/>
</dbReference>
<sequence>MKESNESIGRIEYEVVHLLRRADFKKTVDGKKCSLPRSCYLILCQLLERNPRSIQQLADYFKLDVSTLSRQVKALEARGLVSRKTGKADGRVRLISITESGSVSVKQLRRQRYDGYQELLSDWSPEEKAQLADLLEKLNKAIEQGRK</sequence>
<dbReference type="Pfam" id="PF01047">
    <property type="entry name" value="MarR"/>
    <property type="match status" value="1"/>
</dbReference>
<dbReference type="PRINTS" id="PR00598">
    <property type="entry name" value="HTHMARR"/>
</dbReference>
<dbReference type="PANTHER" id="PTHR33164:SF57">
    <property type="entry name" value="MARR-FAMILY TRANSCRIPTIONAL REGULATOR"/>
    <property type="match status" value="1"/>
</dbReference>
<accession>A0ABS2Q534</accession>
<evidence type="ECO:0000259" key="4">
    <source>
        <dbReference type="PROSITE" id="PS50995"/>
    </source>
</evidence>
<dbReference type="GO" id="GO:0003677">
    <property type="term" value="F:DNA binding"/>
    <property type="evidence" value="ECO:0007669"/>
    <property type="project" value="UniProtKB-KW"/>
</dbReference>
<keyword evidence="6" id="KW-1185">Reference proteome</keyword>
<evidence type="ECO:0000313" key="5">
    <source>
        <dbReference type="EMBL" id="MBM7656897.1"/>
    </source>
</evidence>
<reference evidence="5 6" key="1">
    <citation type="submission" date="2021-01" db="EMBL/GenBank/DDBJ databases">
        <title>Genomic Encyclopedia of Type Strains, Phase IV (KMG-IV): sequencing the most valuable type-strain genomes for metagenomic binning, comparative biology and taxonomic classification.</title>
        <authorList>
            <person name="Goeker M."/>
        </authorList>
    </citation>
    <scope>NUCLEOTIDE SEQUENCE [LARGE SCALE GENOMIC DNA]</scope>
    <source>
        <strain evidence="5 6">DSM 100968</strain>
    </source>
</reference>
<dbReference type="Gene3D" id="1.10.10.10">
    <property type="entry name" value="Winged helix-like DNA-binding domain superfamily/Winged helix DNA-binding domain"/>
    <property type="match status" value="1"/>
</dbReference>
<dbReference type="PANTHER" id="PTHR33164">
    <property type="entry name" value="TRANSCRIPTIONAL REGULATOR, MARR FAMILY"/>
    <property type="match status" value="1"/>
</dbReference>
<dbReference type="InterPro" id="IPR039422">
    <property type="entry name" value="MarR/SlyA-like"/>
</dbReference>